<dbReference type="Pfam" id="PF07840">
    <property type="entry name" value="FadR_C"/>
    <property type="match status" value="1"/>
</dbReference>
<gene>
    <name evidence="5" type="ORF">FZC84_01115</name>
</gene>
<dbReference type="PROSITE" id="PS50949">
    <property type="entry name" value="HTH_GNTR"/>
    <property type="match status" value="1"/>
</dbReference>
<dbReference type="PANTHER" id="PTHR43537:SF52">
    <property type="entry name" value="FATTY ACID METABOLISM REGULATOR PROTEIN"/>
    <property type="match status" value="1"/>
</dbReference>
<evidence type="ECO:0000313" key="6">
    <source>
        <dbReference type="Proteomes" id="UP000325182"/>
    </source>
</evidence>
<dbReference type="Gene3D" id="1.20.120.530">
    <property type="entry name" value="GntR ligand-binding domain-like"/>
    <property type="match status" value="1"/>
</dbReference>
<dbReference type="SUPFAM" id="SSF48008">
    <property type="entry name" value="GntR ligand-binding domain-like"/>
    <property type="match status" value="1"/>
</dbReference>
<dbReference type="Proteomes" id="UP000325182">
    <property type="component" value="Unassembled WGS sequence"/>
</dbReference>
<reference evidence="5 6" key="1">
    <citation type="submission" date="2019-08" db="EMBL/GenBank/DDBJ databases">
        <title>Bacillus genomes from the desert of Cuatro Cienegas, Coahuila.</title>
        <authorList>
            <person name="Olmedo-Alvarez G."/>
        </authorList>
    </citation>
    <scope>NUCLEOTIDE SEQUENCE [LARGE SCALE GENOMIC DNA]</scope>
    <source>
        <strain evidence="5 6">CH128b_4D</strain>
    </source>
</reference>
<organism evidence="5 6">
    <name type="scientific">Rossellomorea vietnamensis</name>
    <dbReference type="NCBI Taxonomy" id="218284"/>
    <lineage>
        <taxon>Bacteria</taxon>
        <taxon>Bacillati</taxon>
        <taxon>Bacillota</taxon>
        <taxon>Bacilli</taxon>
        <taxon>Bacillales</taxon>
        <taxon>Bacillaceae</taxon>
        <taxon>Rossellomorea</taxon>
    </lineage>
</organism>
<dbReference type="GO" id="GO:0019217">
    <property type="term" value="P:regulation of fatty acid metabolic process"/>
    <property type="evidence" value="ECO:0007669"/>
    <property type="project" value="InterPro"/>
</dbReference>
<accession>A0A5D4MI98</accession>
<dbReference type="Gene3D" id="1.10.10.10">
    <property type="entry name" value="Winged helix-like DNA-binding domain superfamily/Winged helix DNA-binding domain"/>
    <property type="match status" value="1"/>
</dbReference>
<evidence type="ECO:0000256" key="3">
    <source>
        <dbReference type="ARBA" id="ARBA00023163"/>
    </source>
</evidence>
<keyword evidence="3" id="KW-0804">Transcription</keyword>
<dbReference type="PANTHER" id="PTHR43537">
    <property type="entry name" value="TRANSCRIPTIONAL REGULATOR, GNTR FAMILY"/>
    <property type="match status" value="1"/>
</dbReference>
<dbReference type="InterPro" id="IPR008920">
    <property type="entry name" value="TF_FadR/GntR_C"/>
</dbReference>
<keyword evidence="1" id="KW-0805">Transcription regulation</keyword>
<dbReference type="InterPro" id="IPR000524">
    <property type="entry name" value="Tscrpt_reg_HTH_GntR"/>
</dbReference>
<feature type="domain" description="HTH gntR-type" evidence="4">
    <location>
        <begin position="9"/>
        <end position="77"/>
    </location>
</feature>
<comment type="caution">
    <text evidence="5">The sequence shown here is derived from an EMBL/GenBank/DDBJ whole genome shotgun (WGS) entry which is preliminary data.</text>
</comment>
<dbReference type="CDD" id="cd07377">
    <property type="entry name" value="WHTH_GntR"/>
    <property type="match status" value="1"/>
</dbReference>
<evidence type="ECO:0000256" key="1">
    <source>
        <dbReference type="ARBA" id="ARBA00023015"/>
    </source>
</evidence>
<dbReference type="SUPFAM" id="SSF46785">
    <property type="entry name" value="Winged helix' DNA-binding domain"/>
    <property type="match status" value="1"/>
</dbReference>
<protein>
    <submittedName>
        <fullName evidence="5">GntR family transcriptional regulator</fullName>
    </submittedName>
</protein>
<dbReference type="Pfam" id="PF00392">
    <property type="entry name" value="GntR"/>
    <property type="match status" value="1"/>
</dbReference>
<dbReference type="PRINTS" id="PR00035">
    <property type="entry name" value="HTHGNTR"/>
</dbReference>
<proteinExistence type="predicted"/>
<dbReference type="SMART" id="SM00345">
    <property type="entry name" value="HTH_GNTR"/>
    <property type="match status" value="1"/>
</dbReference>
<dbReference type="InterPro" id="IPR028374">
    <property type="entry name" value="FadR_C"/>
</dbReference>
<dbReference type="EMBL" id="VTEG01000001">
    <property type="protein sequence ID" value="TYS01288.1"/>
    <property type="molecule type" value="Genomic_DNA"/>
</dbReference>
<dbReference type="GO" id="GO:0000062">
    <property type="term" value="F:fatty-acyl-CoA binding"/>
    <property type="evidence" value="ECO:0007669"/>
    <property type="project" value="InterPro"/>
</dbReference>
<dbReference type="GO" id="GO:0003700">
    <property type="term" value="F:DNA-binding transcription factor activity"/>
    <property type="evidence" value="ECO:0007669"/>
    <property type="project" value="InterPro"/>
</dbReference>
<sequence length="238" mass="27587">MESDGNLRARSSDLIEKRIITKILHGEYPANTSLLSERELAEAYNAGRPTIREVLQRLERDGWITMRPGMPSTINEYWKNGNLMTIVKILESYDDIPDVFIKNMLELRISLSPSYIADAVSRQPVKVISLFSNIDDLHDDARSFANFDWNLQKSLAGMSENPIYLLILNSFKDVYLKAGEKYFSDENHRQVSRKFYDDFLESLLKRDLQETELLAKDVMKKSLELWKEKNGEGETLEK</sequence>
<evidence type="ECO:0000256" key="2">
    <source>
        <dbReference type="ARBA" id="ARBA00023125"/>
    </source>
</evidence>
<evidence type="ECO:0000313" key="5">
    <source>
        <dbReference type="EMBL" id="TYS01288.1"/>
    </source>
</evidence>
<name>A0A5D4MI98_9BACI</name>
<dbReference type="AlphaFoldDB" id="A0A5D4MI98"/>
<dbReference type="GO" id="GO:0003677">
    <property type="term" value="F:DNA binding"/>
    <property type="evidence" value="ECO:0007669"/>
    <property type="project" value="UniProtKB-KW"/>
</dbReference>
<evidence type="ECO:0000259" key="4">
    <source>
        <dbReference type="PROSITE" id="PS50949"/>
    </source>
</evidence>
<dbReference type="RefSeq" id="WP_148952652.1">
    <property type="nucleotide sequence ID" value="NZ_VTEG01000001.1"/>
</dbReference>
<dbReference type="InterPro" id="IPR036388">
    <property type="entry name" value="WH-like_DNA-bd_sf"/>
</dbReference>
<keyword evidence="2" id="KW-0238">DNA-binding</keyword>
<dbReference type="InterPro" id="IPR036390">
    <property type="entry name" value="WH_DNA-bd_sf"/>
</dbReference>